<dbReference type="GO" id="GO:0050525">
    <property type="term" value="F:cutinase activity"/>
    <property type="evidence" value="ECO:0007669"/>
    <property type="project" value="UniProtKB-EC"/>
</dbReference>
<keyword evidence="9 12" id="KW-1015">Disulfide bond</keyword>
<dbReference type="Proteomes" id="UP000092177">
    <property type="component" value="Chromosome 3"/>
</dbReference>
<evidence type="ECO:0000256" key="5">
    <source>
        <dbReference type="ARBA" id="ARBA00022525"/>
    </source>
</evidence>
<dbReference type="PANTHER" id="PTHR48250">
    <property type="entry name" value="CUTINASE 2-RELATED"/>
    <property type="match status" value="1"/>
</dbReference>
<feature type="disulfide bond" evidence="12">
    <location>
        <begin position="57"/>
        <end position="136"/>
    </location>
</feature>
<dbReference type="GO" id="GO:0016052">
    <property type="term" value="P:carbohydrate catabolic process"/>
    <property type="evidence" value="ECO:0007669"/>
    <property type="project" value="TreeGrafter"/>
</dbReference>
<evidence type="ECO:0000256" key="3">
    <source>
        <dbReference type="ARBA" id="ARBA00013095"/>
    </source>
</evidence>
<evidence type="ECO:0000256" key="12">
    <source>
        <dbReference type="PIRSR" id="PIRSR611150-2"/>
    </source>
</evidence>
<sequence length="411" mass="44974">MKFFIVVMSVLQCAFALSLPTVIVPKSHFGEGDQHTHALQVRQNPVLVENEARDGKCKEIMFFYLRGSTQESNMGEQPGPQLAEYLRQTLTAERIAVQGIEYAAALLDNACVNNQLCRPSEVTSAERQIRQYMDKCPEAVVVAAGYSQGAAMLSSVISNANRLEKKYKDRITAVVTFGSTMQIYNKNTIPNFPSDLVQMFCNKLDPVCRAGIPLGAALPGHRDYRKSAKPAAEFLVKKLAAAKAWPSVPVIADIDPSKFASMGLNFRDIFRGASKGTSDAFNDAEKLGSLREPRLVNVYGRGGARVDFLGVAVDGVADVLEHGGKGGDYKEMRLDEGEFWTKAEVCNGQKKGKDRIGYFRAESSKGKKMEVGKRTNQCQKYVAEKGGYFVGLYGEAGTEIDSLGLIEHVGS</sequence>
<dbReference type="InterPro" id="IPR029058">
    <property type="entry name" value="AB_hydrolase_fold"/>
</dbReference>
<dbReference type="OrthoDB" id="3225429at2759"/>
<keyword evidence="4" id="KW-0719">Serine esterase</keyword>
<dbReference type="SUPFAM" id="SSF51101">
    <property type="entry name" value="Mannose-binding lectins"/>
    <property type="match status" value="1"/>
</dbReference>
<feature type="active site" evidence="11">
    <location>
        <position position="205"/>
    </location>
</feature>
<evidence type="ECO:0000256" key="2">
    <source>
        <dbReference type="ARBA" id="ARBA00007534"/>
    </source>
</evidence>
<dbReference type="KEGG" id="chig:CH63R_03955"/>
<dbReference type="GeneID" id="28863037"/>
<dbReference type="InterPro" id="IPR001229">
    <property type="entry name" value="Jacalin-like_lectin_dom"/>
</dbReference>
<dbReference type="PANTHER" id="PTHR48250:SF3">
    <property type="entry name" value="CUTINASE 1-RELATED"/>
    <property type="match status" value="1"/>
</dbReference>
<proteinExistence type="inferred from homology"/>
<keyword evidence="16" id="KW-1185">Reference proteome</keyword>
<feature type="chain" id="PRO_5008601692" description="cutinase" evidence="13">
    <location>
        <begin position="17"/>
        <end position="411"/>
    </location>
</feature>
<dbReference type="InterPro" id="IPR000675">
    <property type="entry name" value="Cutinase/axe"/>
</dbReference>
<keyword evidence="5" id="KW-0964">Secreted</keyword>
<dbReference type="RefSeq" id="XP_018160176.1">
    <property type="nucleotide sequence ID" value="XM_018298930.1"/>
</dbReference>
<comment type="catalytic activity">
    <reaction evidence="10">
        <text>cutin + H2O = cutin monomers.</text>
        <dbReference type="EC" id="3.1.1.74"/>
    </reaction>
</comment>
<dbReference type="EC" id="3.1.1.74" evidence="3"/>
<evidence type="ECO:0000256" key="4">
    <source>
        <dbReference type="ARBA" id="ARBA00022487"/>
    </source>
</evidence>
<comment type="subcellular location">
    <subcellularLocation>
        <location evidence="1">Secreted</location>
    </subcellularLocation>
</comment>
<evidence type="ECO:0000256" key="10">
    <source>
        <dbReference type="ARBA" id="ARBA00034045"/>
    </source>
</evidence>
<dbReference type="SMART" id="SM01110">
    <property type="entry name" value="Cutinase"/>
    <property type="match status" value="1"/>
</dbReference>
<protein>
    <recommendedName>
        <fullName evidence="3">cutinase</fullName>
        <ecNumber evidence="3">3.1.1.74</ecNumber>
    </recommendedName>
</protein>
<dbReference type="Gene3D" id="2.100.10.30">
    <property type="entry name" value="Jacalin-like lectin domain"/>
    <property type="match status" value="1"/>
</dbReference>
<evidence type="ECO:0000256" key="9">
    <source>
        <dbReference type="ARBA" id="ARBA00023157"/>
    </source>
</evidence>
<evidence type="ECO:0000259" key="14">
    <source>
        <dbReference type="SMART" id="SM00915"/>
    </source>
</evidence>
<gene>
    <name evidence="15" type="ORF">CH63R_03955</name>
</gene>
<comment type="caution">
    <text evidence="15">The sequence shown here is derived from an EMBL/GenBank/DDBJ whole genome shotgun (WGS) entry which is preliminary data.</text>
</comment>
<reference evidence="16" key="1">
    <citation type="journal article" date="2017" name="BMC Genomics">
        <title>Gapless genome assembly of Colletotrichum higginsianum reveals chromosome structure and association of transposable elements with secondary metabolite gene clusters.</title>
        <authorList>
            <person name="Dallery J.-F."/>
            <person name="Lapalu N."/>
            <person name="Zampounis A."/>
            <person name="Pigne S."/>
            <person name="Luyten I."/>
            <person name="Amselem J."/>
            <person name="Wittenberg A.H.J."/>
            <person name="Zhou S."/>
            <person name="de Queiroz M.V."/>
            <person name="Robin G.P."/>
            <person name="Auger A."/>
            <person name="Hainaut M."/>
            <person name="Henrissat B."/>
            <person name="Kim K.-T."/>
            <person name="Lee Y.-H."/>
            <person name="Lespinet O."/>
            <person name="Schwartz D.C."/>
            <person name="Thon M.R."/>
            <person name="O'Connell R.J."/>
        </authorList>
    </citation>
    <scope>NUCLEOTIDE SEQUENCE [LARGE SCALE GENOMIC DNA]</scope>
    <source>
        <strain evidence="16">IMI 349063</strain>
    </source>
</reference>
<dbReference type="GO" id="GO:0005576">
    <property type="term" value="C:extracellular region"/>
    <property type="evidence" value="ECO:0007669"/>
    <property type="project" value="UniProtKB-SubCell"/>
</dbReference>
<dbReference type="SUPFAM" id="SSF53474">
    <property type="entry name" value="alpha/beta-Hydrolases"/>
    <property type="match status" value="1"/>
</dbReference>
<dbReference type="Pfam" id="PF01083">
    <property type="entry name" value="Cutinase"/>
    <property type="match status" value="1"/>
</dbReference>
<name>A0A1B7YHV3_COLHI</name>
<evidence type="ECO:0000313" key="15">
    <source>
        <dbReference type="EMBL" id="OBR11659.1"/>
    </source>
</evidence>
<dbReference type="Gene3D" id="3.40.50.1820">
    <property type="entry name" value="alpha/beta hydrolase"/>
    <property type="match status" value="1"/>
</dbReference>
<feature type="signal peptide" evidence="13">
    <location>
        <begin position="1"/>
        <end position="16"/>
    </location>
</feature>
<evidence type="ECO:0000313" key="16">
    <source>
        <dbReference type="Proteomes" id="UP000092177"/>
    </source>
</evidence>
<dbReference type="VEuPathDB" id="FungiDB:CH63R_03955"/>
<comment type="similarity">
    <text evidence="2">Belongs to the cutinase family.</text>
</comment>
<evidence type="ECO:0000256" key="13">
    <source>
        <dbReference type="SAM" id="SignalP"/>
    </source>
</evidence>
<dbReference type="PRINTS" id="PR00129">
    <property type="entry name" value="CUTINASE"/>
</dbReference>
<feature type="domain" description="Jacalin-type lectin" evidence="14">
    <location>
        <begin position="278"/>
        <end position="407"/>
    </location>
</feature>
<dbReference type="SMART" id="SM00915">
    <property type="entry name" value="Jacalin"/>
    <property type="match status" value="1"/>
</dbReference>
<evidence type="ECO:0000256" key="7">
    <source>
        <dbReference type="ARBA" id="ARBA00022801"/>
    </source>
</evidence>
<dbReference type="InterPro" id="IPR036404">
    <property type="entry name" value="Jacalin-like_lectin_dom_sf"/>
</dbReference>
<feature type="active site" description="Nucleophile" evidence="11">
    <location>
        <position position="147"/>
    </location>
</feature>
<dbReference type="EMBL" id="LTAN01000003">
    <property type="protein sequence ID" value="OBR11659.1"/>
    <property type="molecule type" value="Genomic_DNA"/>
</dbReference>
<keyword evidence="7" id="KW-0378">Hydrolase</keyword>
<evidence type="ECO:0000256" key="1">
    <source>
        <dbReference type="ARBA" id="ARBA00004613"/>
    </source>
</evidence>
<organism evidence="15 16">
    <name type="scientific">Colletotrichum higginsianum (strain IMI 349063)</name>
    <name type="common">Crucifer anthracnose fungus</name>
    <dbReference type="NCBI Taxonomy" id="759273"/>
    <lineage>
        <taxon>Eukaryota</taxon>
        <taxon>Fungi</taxon>
        <taxon>Dikarya</taxon>
        <taxon>Ascomycota</taxon>
        <taxon>Pezizomycotina</taxon>
        <taxon>Sordariomycetes</taxon>
        <taxon>Hypocreomycetidae</taxon>
        <taxon>Glomerellales</taxon>
        <taxon>Glomerellaceae</taxon>
        <taxon>Colletotrichum</taxon>
        <taxon>Colletotrichum destructivum species complex</taxon>
    </lineage>
</organism>
<feature type="disulfide bond" evidence="12">
    <location>
        <begin position="201"/>
        <end position="208"/>
    </location>
</feature>
<dbReference type="InterPro" id="IPR011150">
    <property type="entry name" value="Cutinase_monf"/>
</dbReference>
<keyword evidence="8" id="KW-0843">Virulence</keyword>
<dbReference type="AlphaFoldDB" id="A0A1B7YHV3"/>
<dbReference type="Pfam" id="PF01419">
    <property type="entry name" value="Jacalin"/>
    <property type="match status" value="1"/>
</dbReference>
<evidence type="ECO:0000256" key="8">
    <source>
        <dbReference type="ARBA" id="ARBA00023026"/>
    </source>
</evidence>
<accession>A0A1B7YHV3</accession>
<keyword evidence="6 13" id="KW-0732">Signal</keyword>
<evidence type="ECO:0000256" key="11">
    <source>
        <dbReference type="PIRSR" id="PIRSR611150-1"/>
    </source>
</evidence>
<feature type="active site" description="Proton donor/acceptor" evidence="11">
    <location>
        <position position="221"/>
    </location>
</feature>
<evidence type="ECO:0000256" key="6">
    <source>
        <dbReference type="ARBA" id="ARBA00022729"/>
    </source>
</evidence>